<reference evidence="3" key="1">
    <citation type="journal article" date="2018" name="Front. Microbiol.">
        <title>Genome-Based Analysis Reveals the Taxonomy and Diversity of the Family Idiomarinaceae.</title>
        <authorList>
            <person name="Liu Y."/>
            <person name="Lai Q."/>
            <person name="Shao Z."/>
        </authorList>
    </citation>
    <scope>NUCLEOTIDE SEQUENCE [LARGE SCALE GENOMIC DNA]</scope>
    <source>
        <strain evidence="3">c121</strain>
    </source>
</reference>
<comment type="caution">
    <text evidence="2">The sequence shown here is derived from an EMBL/GenBank/DDBJ whole genome shotgun (WGS) entry which is preliminary data.</text>
</comment>
<accession>A0A432Z9A0</accession>
<gene>
    <name evidence="2" type="ORF">CWI80_03960</name>
</gene>
<dbReference type="EMBL" id="PIQE01000001">
    <property type="protein sequence ID" value="RUO74505.1"/>
    <property type="molecule type" value="Genomic_DNA"/>
</dbReference>
<feature type="chain" id="PRO_5019357237" evidence="1">
    <location>
        <begin position="23"/>
        <end position="292"/>
    </location>
</feature>
<protein>
    <submittedName>
        <fullName evidence="2">Uncharacterized protein</fullName>
    </submittedName>
</protein>
<evidence type="ECO:0000313" key="2">
    <source>
        <dbReference type="EMBL" id="RUO74505.1"/>
    </source>
</evidence>
<sequence>MSKAVTFGCGAFLLASSFVAEAQVYEVTISGNILSTDGRPELSETARATVVVELEATEQVTPTVGYDGVYFAETILSVSYSFENDLGEPIDFGYPARFEVPIGQQADNRFSEFYSGFFFSYSELSYSDNNENHLAYFNLTGYEGVRVADYRDDFVLFNEISGPGSYVHSVFLIDSPVTDALERFSIVVDKLTVEEVALDADGDGIPSSKDLCSASDLSEGVYLNGIYTGVTNYVDETGCSLADYYAACEVSPEEAARIAYSGPTYCTMQLGYQFYRDGLITYTELRMLRNAW</sequence>
<dbReference type="AlphaFoldDB" id="A0A432Z9A0"/>
<feature type="signal peptide" evidence="1">
    <location>
        <begin position="1"/>
        <end position="22"/>
    </location>
</feature>
<keyword evidence="3" id="KW-1185">Reference proteome</keyword>
<name>A0A432Z9A0_9GAMM</name>
<evidence type="ECO:0000256" key="1">
    <source>
        <dbReference type="SAM" id="SignalP"/>
    </source>
</evidence>
<evidence type="ECO:0000313" key="3">
    <source>
        <dbReference type="Proteomes" id="UP000287022"/>
    </source>
</evidence>
<organism evidence="2 3">
    <name type="scientific">Pseudidiomarina sediminum</name>
    <dbReference type="NCBI Taxonomy" id="431675"/>
    <lineage>
        <taxon>Bacteria</taxon>
        <taxon>Pseudomonadati</taxon>
        <taxon>Pseudomonadota</taxon>
        <taxon>Gammaproteobacteria</taxon>
        <taxon>Alteromonadales</taxon>
        <taxon>Idiomarinaceae</taxon>
        <taxon>Pseudidiomarina</taxon>
    </lineage>
</organism>
<dbReference type="STRING" id="1122124.GCA_000423165_00604"/>
<keyword evidence="1" id="KW-0732">Signal</keyword>
<proteinExistence type="predicted"/>
<dbReference type="RefSeq" id="WP_026861647.1">
    <property type="nucleotide sequence ID" value="NZ_PIQE01000001.1"/>
</dbReference>
<dbReference type="Proteomes" id="UP000287022">
    <property type="component" value="Unassembled WGS sequence"/>
</dbReference>